<evidence type="ECO:0000256" key="1">
    <source>
        <dbReference type="SAM" id="SignalP"/>
    </source>
</evidence>
<dbReference type="RefSeq" id="WP_092759926.1">
    <property type="nucleotide sequence ID" value="NZ_FNZQ01000001.1"/>
</dbReference>
<protein>
    <recommendedName>
        <fullName evidence="2">Lysozyme inhibitor LprI-like N-terminal domain-containing protein</fullName>
    </recommendedName>
</protein>
<keyword evidence="1" id="KW-0732">Signal</keyword>
<dbReference type="Gene3D" id="1.20.1270.180">
    <property type="match status" value="1"/>
</dbReference>
<dbReference type="InterPro" id="IPR009739">
    <property type="entry name" value="LprI-like_N"/>
</dbReference>
<evidence type="ECO:0000313" key="3">
    <source>
        <dbReference type="EMBL" id="SEK52513.1"/>
    </source>
</evidence>
<dbReference type="STRING" id="188906.SAMN04488526_0788"/>
<sequence>MIRTFVFLFLLATPAAAQFAEPDMFRARFDACVSGADTASGLASCKNLAANLCQAEIEGGQTTLGITSCNQVEAALWDDLLNADWPKHRKLAKAGDDAERPYFDGRFTNRAETLLTAQRAWIAFRDAECALAYASWGSGSMRNIAASACMADMTADRVIALRQLTEGY</sequence>
<proteinExistence type="predicted"/>
<evidence type="ECO:0000259" key="2">
    <source>
        <dbReference type="Pfam" id="PF07007"/>
    </source>
</evidence>
<feature type="signal peptide" evidence="1">
    <location>
        <begin position="1"/>
        <end position="19"/>
    </location>
</feature>
<name>A0A1H7HQ68_9RHOB</name>
<gene>
    <name evidence="3" type="ORF">SAMN04488526_0788</name>
</gene>
<dbReference type="AlphaFoldDB" id="A0A1H7HQ68"/>
<dbReference type="Proteomes" id="UP000199283">
    <property type="component" value="Unassembled WGS sequence"/>
</dbReference>
<dbReference type="OrthoDB" id="7340239at2"/>
<dbReference type="Pfam" id="PF07007">
    <property type="entry name" value="LprI"/>
    <property type="match status" value="1"/>
</dbReference>
<feature type="domain" description="Lysozyme inhibitor LprI-like N-terminal" evidence="2">
    <location>
        <begin position="53"/>
        <end position="161"/>
    </location>
</feature>
<organism evidence="3 4">
    <name type="scientific">Jannaschia helgolandensis</name>
    <dbReference type="NCBI Taxonomy" id="188906"/>
    <lineage>
        <taxon>Bacteria</taxon>
        <taxon>Pseudomonadati</taxon>
        <taxon>Pseudomonadota</taxon>
        <taxon>Alphaproteobacteria</taxon>
        <taxon>Rhodobacterales</taxon>
        <taxon>Roseobacteraceae</taxon>
        <taxon>Jannaschia</taxon>
    </lineage>
</organism>
<evidence type="ECO:0000313" key="4">
    <source>
        <dbReference type="Proteomes" id="UP000199283"/>
    </source>
</evidence>
<feature type="chain" id="PRO_5011703064" description="Lysozyme inhibitor LprI-like N-terminal domain-containing protein" evidence="1">
    <location>
        <begin position="20"/>
        <end position="168"/>
    </location>
</feature>
<keyword evidence="4" id="KW-1185">Reference proteome</keyword>
<accession>A0A1H7HQ68</accession>
<dbReference type="EMBL" id="FNZQ01000001">
    <property type="protein sequence ID" value="SEK52513.1"/>
    <property type="molecule type" value="Genomic_DNA"/>
</dbReference>
<reference evidence="3 4" key="1">
    <citation type="submission" date="2016-10" db="EMBL/GenBank/DDBJ databases">
        <authorList>
            <person name="de Groot N.N."/>
        </authorList>
    </citation>
    <scope>NUCLEOTIDE SEQUENCE [LARGE SCALE GENOMIC DNA]</scope>
    <source>
        <strain evidence="3 4">DSM 14858</strain>
    </source>
</reference>